<evidence type="ECO:0000256" key="1">
    <source>
        <dbReference type="SAM" id="SignalP"/>
    </source>
</evidence>
<name>A0A1Y5FD96_9BACT</name>
<sequence>MKTLITIFLLVLSANTLSYVENVTKGYANCMSCHISPNGGGILTDYGRVLSSAMMSTWKVRPGFENPYYGLFKNTQSLKLGGQLRTIQVHAENNQVKIAKKFVMQNNLEFAYKIKNVNIVGTIGRQEGPKTTKRKGEFLSERHYLLWETSEDTRVRIGKFKQHFGINTPDHTRFVKQSLGFGSNSETYNFEVSKYYDWGEINISQSVGDFFAHKADDLQKRNLVFNFTHYGNGSSRFGTSLLLGRDSLNKRRVYGVNAVSGLSKNTYFLSELNYERKIELNSSDISTDALFGVHTLGYKAFKGGTGYFVFEHSQNDLSKNESLILSPGVGVQLLPIPHVEVQLEYQRRSYQVAKNNPEHRSFMIFHLYH</sequence>
<evidence type="ECO:0000313" key="3">
    <source>
        <dbReference type="Proteomes" id="UP000196531"/>
    </source>
</evidence>
<protein>
    <recommendedName>
        <fullName evidence="4">Cytochrome c domain-containing protein</fullName>
    </recommendedName>
</protein>
<feature type="chain" id="PRO_5012328210" description="Cytochrome c domain-containing protein" evidence="1">
    <location>
        <begin position="19"/>
        <end position="369"/>
    </location>
</feature>
<feature type="signal peptide" evidence="1">
    <location>
        <begin position="1"/>
        <end position="18"/>
    </location>
</feature>
<evidence type="ECO:0000313" key="2">
    <source>
        <dbReference type="EMBL" id="OUS00159.1"/>
    </source>
</evidence>
<comment type="caution">
    <text evidence="2">The sequence shown here is derived from an EMBL/GenBank/DDBJ whole genome shotgun (WGS) entry which is preliminary data.</text>
</comment>
<evidence type="ECO:0008006" key="4">
    <source>
        <dbReference type="Google" id="ProtNLM"/>
    </source>
</evidence>
<keyword evidence="1" id="KW-0732">Signal</keyword>
<proteinExistence type="predicted"/>
<dbReference type="EMBL" id="MAAO01000002">
    <property type="protein sequence ID" value="OUS00159.1"/>
    <property type="molecule type" value="Genomic_DNA"/>
</dbReference>
<organism evidence="2 3">
    <name type="scientific">Halobacteriovorax marinus</name>
    <dbReference type="NCBI Taxonomy" id="97084"/>
    <lineage>
        <taxon>Bacteria</taxon>
        <taxon>Pseudomonadati</taxon>
        <taxon>Bdellovibrionota</taxon>
        <taxon>Bacteriovoracia</taxon>
        <taxon>Bacteriovoracales</taxon>
        <taxon>Halobacteriovoraceae</taxon>
        <taxon>Halobacteriovorax</taxon>
    </lineage>
</organism>
<dbReference type="Proteomes" id="UP000196531">
    <property type="component" value="Unassembled WGS sequence"/>
</dbReference>
<gene>
    <name evidence="2" type="ORF">A9Q84_02965</name>
</gene>
<dbReference type="AlphaFoldDB" id="A0A1Y5FD96"/>
<accession>A0A1Y5FD96</accession>
<reference evidence="3" key="1">
    <citation type="journal article" date="2017" name="Proc. Natl. Acad. Sci. U.S.A.">
        <title>Simulation of Deepwater Horizon oil plume reveals substrate specialization within a complex community of hydrocarbon-degraders.</title>
        <authorList>
            <person name="Hu P."/>
            <person name="Dubinsky E.A."/>
            <person name="Probst A.J."/>
            <person name="Wang J."/>
            <person name="Sieber C.M.K."/>
            <person name="Tom L.M."/>
            <person name="Gardinali P."/>
            <person name="Banfield J.F."/>
            <person name="Atlas R.M."/>
            <person name="Andersen G.L."/>
        </authorList>
    </citation>
    <scope>NUCLEOTIDE SEQUENCE [LARGE SCALE GENOMIC DNA]</scope>
</reference>